<dbReference type="InterPro" id="IPR015919">
    <property type="entry name" value="Cadherin-like_sf"/>
</dbReference>
<accession>L5M202</accession>
<dbReference type="FunFam" id="2.60.40.60:FF:000060">
    <property type="entry name" value="Putative cadherin-23"/>
    <property type="match status" value="2"/>
</dbReference>
<dbReference type="FunFam" id="2.60.40.60:FF:000156">
    <property type="entry name" value="cadherin-23 isoform X1"/>
    <property type="match status" value="1"/>
</dbReference>
<sequence>MLTFVALESLAWARGVVREDRGWLWTAPGGARASAGPGSDDLFSPLQATDNDVGTFGEVSYFFSDDPDRFSLDKDTGLIMLIAKLDYELIQRFTLTVIARDGGGEETTGRVRINVLDVNDNVPTFQKDAYVGALRENEPSVTQLVRLRATDEDSPPNNQITYSIVNASAFGSYFDISVYEGYAVISVSRPLDYEQIPNGLIYLTVMAKDAGNPPLNSTVPVTIEVFDENDNPPTFSKPAYFVSVVESIMAGATVLILNATDLDRSREYGQESIIYSLEGSSQFRIGARSGELTTTSLLDRETKSEYILIVRAVDGGVGHNQKTGIATVNITLLDINDNHPTWKDAPYYINLVEMTPPDSDVTTVVAVDPDLGENGTLVYSIQPPNKFYSINSSTGKIRTTHVMLDRENPDPHEAELMRKIIISVTDCGRPPLRATSSATVFVNLLDLNDNDPIFQNLPFVAEVLEGTPAGVSVYQVVAIDLDEGLNGLVSYRMQVGMPRMDFLINSSSGVVVTTTELDRERIAQYQLRVVATDAGTPTKSSTSTLTIRVLDVNDETPTFFPAVYNVSVSEDVPRDFRVVWLNCTDNDVGLNAELSYFITGGNVDGKFSVGYRDAVVRTVVNLDRETTAAYTLVLEAIDNGPVGKRRTGTATVFVTVLDVNDNRPIFLQSSYEASVPEDIPEGHSIVQLQATDADEGEFGRVWYRILQGNHGNHFRIHVSDGLLVRGPQPLDREQDSSHVLIVEAYNHDLGPMRSSVRVIVYVEDVNDEAPVFTQQQYSRLALRETAGIGTSVIVVKATDRDTGDGGLINYRILSGAEGKFEIDESTGLIITVDYLDYETKTSYLMNVSATDQAPPFNQAFCSVYITLLNELDEDVQFSNASYEAAIMENLALGTEIVRVQAYSIDNINLITYRFDAHTSAQAKALFKIDTYTGVITVKGLVDREKGDFYTLTVVADDGGPKVDATVVYITVLDENDNSPQFDVTSDSAVSVPEDCPVGQRVATVKAQDPDAGSNGQVVFSLASGNIAGAFEIVTTNDSIGEVFVARPLDREELDHYILKVVASDRGTPPRKKSHILQVTILDVNDNPPVIESPFGYNVSVNENVGGGTAVVQVRATDRDIGINSVLSYYITAGNDDMTFRMDRITGEITTRPAPPDREHQSFYHLVVTVEDEGTPPLSNVGGGTAVVQVRATDRDIGINSVLSYYITAGNDDMTFRMDRITGEITTRPAPPDREHQSFYHLVVTVEDEGTPPLSVSDGRPWGREGG</sequence>
<dbReference type="InterPro" id="IPR020894">
    <property type="entry name" value="Cadherin_CS"/>
</dbReference>
<dbReference type="PANTHER" id="PTHR24025:SF18">
    <property type="entry name" value="CADHERIN-23"/>
    <property type="match status" value="1"/>
</dbReference>
<evidence type="ECO:0000256" key="1">
    <source>
        <dbReference type="ARBA" id="ARBA00004370"/>
    </source>
</evidence>
<dbReference type="EMBL" id="KB105404">
    <property type="protein sequence ID" value="ELK32396.1"/>
    <property type="molecule type" value="Genomic_DNA"/>
</dbReference>
<dbReference type="FunFam" id="2.60.40.60:FF:000146">
    <property type="entry name" value="cadherin-23 isoform X1"/>
    <property type="match status" value="1"/>
</dbReference>
<feature type="domain" description="Cadherin" evidence="10">
    <location>
        <begin position="983"/>
        <end position="1090"/>
    </location>
</feature>
<comment type="subcellular location">
    <subcellularLocation>
        <location evidence="1">Membrane</location>
    </subcellularLocation>
</comment>
<dbReference type="SUPFAM" id="SSF49313">
    <property type="entry name" value="Cadherin-like"/>
    <property type="match status" value="12"/>
</dbReference>
<keyword evidence="6" id="KW-0130">Cell adhesion</keyword>
<dbReference type="FunFam" id="2.60.40.60:FF:000173">
    <property type="entry name" value="Cadherin 23"/>
    <property type="match status" value="1"/>
</dbReference>
<reference evidence="12" key="1">
    <citation type="journal article" date="2013" name="Science">
        <title>Comparative analysis of bat genomes provides insight into the evolution of flight and immunity.</title>
        <authorList>
            <person name="Zhang G."/>
            <person name="Cowled C."/>
            <person name="Shi Z."/>
            <person name="Huang Z."/>
            <person name="Bishop-Lilly K.A."/>
            <person name="Fang X."/>
            <person name="Wynne J.W."/>
            <person name="Xiong Z."/>
            <person name="Baker M.L."/>
            <person name="Zhao W."/>
            <person name="Tachedjian M."/>
            <person name="Zhu Y."/>
            <person name="Zhou P."/>
            <person name="Jiang X."/>
            <person name="Ng J."/>
            <person name="Yang L."/>
            <person name="Wu L."/>
            <person name="Xiao J."/>
            <person name="Feng Y."/>
            <person name="Chen Y."/>
            <person name="Sun X."/>
            <person name="Zhang Y."/>
            <person name="Marsh G.A."/>
            <person name="Crameri G."/>
            <person name="Broder C.C."/>
            <person name="Frey K.G."/>
            <person name="Wang L.F."/>
            <person name="Wang J."/>
        </authorList>
    </citation>
    <scope>NUCLEOTIDE SEQUENCE [LARGE SCALE GENOMIC DNA]</scope>
</reference>
<dbReference type="SMART" id="SM00112">
    <property type="entry name" value="CA"/>
    <property type="match status" value="12"/>
</dbReference>
<feature type="domain" description="Cadherin" evidence="10">
    <location>
        <begin position="774"/>
        <end position="877"/>
    </location>
</feature>
<evidence type="ECO:0000256" key="3">
    <source>
        <dbReference type="ARBA" id="ARBA00022729"/>
    </source>
</evidence>
<keyword evidence="3" id="KW-0732">Signal</keyword>
<keyword evidence="5 9" id="KW-0106">Calcium</keyword>
<dbReference type="PROSITE" id="PS00232">
    <property type="entry name" value="CADHERIN_1"/>
    <property type="match status" value="4"/>
</dbReference>
<dbReference type="GO" id="GO:0005911">
    <property type="term" value="C:cell-cell junction"/>
    <property type="evidence" value="ECO:0007669"/>
    <property type="project" value="TreeGrafter"/>
</dbReference>
<dbReference type="FunFam" id="2.60.40.60:FF:000142">
    <property type="entry name" value="Cadherin 23"/>
    <property type="match status" value="1"/>
</dbReference>
<organism evidence="11 12">
    <name type="scientific">Myotis davidii</name>
    <name type="common">David's myotis</name>
    <dbReference type="NCBI Taxonomy" id="225400"/>
    <lineage>
        <taxon>Eukaryota</taxon>
        <taxon>Metazoa</taxon>
        <taxon>Chordata</taxon>
        <taxon>Craniata</taxon>
        <taxon>Vertebrata</taxon>
        <taxon>Euteleostomi</taxon>
        <taxon>Mammalia</taxon>
        <taxon>Eutheria</taxon>
        <taxon>Laurasiatheria</taxon>
        <taxon>Chiroptera</taxon>
        <taxon>Yangochiroptera</taxon>
        <taxon>Vespertilionidae</taxon>
        <taxon>Myotis</taxon>
    </lineage>
</organism>
<dbReference type="GO" id="GO:0007156">
    <property type="term" value="P:homophilic cell adhesion via plasma membrane adhesion molecules"/>
    <property type="evidence" value="ECO:0007669"/>
    <property type="project" value="InterPro"/>
</dbReference>
<keyword evidence="2" id="KW-0812">Transmembrane</keyword>
<evidence type="ECO:0000256" key="6">
    <source>
        <dbReference type="ARBA" id="ARBA00022889"/>
    </source>
</evidence>
<feature type="domain" description="Cadherin" evidence="10">
    <location>
        <begin position="46"/>
        <end position="125"/>
    </location>
</feature>
<dbReference type="GO" id="GO:0005509">
    <property type="term" value="F:calcium ion binding"/>
    <property type="evidence" value="ECO:0007669"/>
    <property type="project" value="UniProtKB-UniRule"/>
</dbReference>
<feature type="domain" description="Cadherin" evidence="10">
    <location>
        <begin position="1092"/>
        <end position="1202"/>
    </location>
</feature>
<dbReference type="PROSITE" id="PS50268">
    <property type="entry name" value="CADHERIN_2"/>
    <property type="match status" value="12"/>
</dbReference>
<dbReference type="CDD" id="cd11304">
    <property type="entry name" value="Cadherin_repeat"/>
    <property type="match status" value="12"/>
</dbReference>
<protein>
    <submittedName>
        <fullName evidence="11">Cadherin-23</fullName>
    </submittedName>
</protein>
<dbReference type="GO" id="GO:0005886">
    <property type="term" value="C:plasma membrane"/>
    <property type="evidence" value="ECO:0007669"/>
    <property type="project" value="InterPro"/>
</dbReference>
<evidence type="ECO:0000256" key="4">
    <source>
        <dbReference type="ARBA" id="ARBA00022737"/>
    </source>
</evidence>
<feature type="domain" description="Cadherin" evidence="10">
    <location>
        <begin position="455"/>
        <end position="559"/>
    </location>
</feature>
<dbReference type="FunFam" id="2.60.40.60:FF:000155">
    <property type="entry name" value="cadherin-23 isoform X1"/>
    <property type="match status" value="1"/>
</dbReference>
<dbReference type="FunFam" id="2.60.40.60:FF:000104">
    <property type="entry name" value="cadherin-23 isoform X1"/>
    <property type="match status" value="1"/>
</dbReference>
<feature type="domain" description="Cadherin" evidence="10">
    <location>
        <begin position="878"/>
        <end position="981"/>
    </location>
</feature>
<dbReference type="AlphaFoldDB" id="L5M202"/>
<feature type="domain" description="Cadherin" evidence="10">
    <location>
        <begin position="560"/>
        <end position="666"/>
    </location>
</feature>
<keyword evidence="7" id="KW-1133">Transmembrane helix</keyword>
<dbReference type="PRINTS" id="PR00205">
    <property type="entry name" value="CADHERIN"/>
</dbReference>
<evidence type="ECO:0000256" key="7">
    <source>
        <dbReference type="ARBA" id="ARBA00022989"/>
    </source>
</evidence>
<dbReference type="FunFam" id="2.60.40.60:FF:000130">
    <property type="entry name" value="cadherin-23 isoform X1"/>
    <property type="match status" value="1"/>
</dbReference>
<feature type="domain" description="Cadherin" evidence="10">
    <location>
        <begin position="667"/>
        <end position="772"/>
    </location>
</feature>
<keyword evidence="4" id="KW-0677">Repeat</keyword>
<evidence type="ECO:0000259" key="10">
    <source>
        <dbReference type="PROSITE" id="PS50268"/>
    </source>
</evidence>
<feature type="domain" description="Cadherin" evidence="10">
    <location>
        <begin position="343"/>
        <end position="454"/>
    </location>
</feature>
<keyword evidence="12" id="KW-1185">Reference proteome</keyword>
<dbReference type="Pfam" id="PF00028">
    <property type="entry name" value="Cadherin"/>
    <property type="match status" value="12"/>
</dbReference>
<dbReference type="FunFam" id="2.60.40.60:FF:000807">
    <property type="entry name" value="Uncharacterized protein"/>
    <property type="match status" value="1"/>
</dbReference>
<dbReference type="InterPro" id="IPR002126">
    <property type="entry name" value="Cadherin-like_dom"/>
</dbReference>
<gene>
    <name evidence="11" type="ORF">MDA_GLEAN10020856</name>
</gene>
<evidence type="ECO:0000313" key="12">
    <source>
        <dbReference type="Proteomes" id="UP000010556"/>
    </source>
</evidence>
<proteinExistence type="predicted"/>
<feature type="domain" description="Cadherin" evidence="10">
    <location>
        <begin position="236"/>
        <end position="348"/>
    </location>
</feature>
<evidence type="ECO:0000256" key="2">
    <source>
        <dbReference type="ARBA" id="ARBA00022692"/>
    </source>
</evidence>
<evidence type="ECO:0000313" key="11">
    <source>
        <dbReference type="EMBL" id="ELK32396.1"/>
    </source>
</evidence>
<keyword evidence="8" id="KW-0472">Membrane</keyword>
<dbReference type="InterPro" id="IPR050971">
    <property type="entry name" value="Cadherin-domain_protein"/>
</dbReference>
<dbReference type="PANTHER" id="PTHR24025">
    <property type="entry name" value="DESMOGLEIN FAMILY MEMBER"/>
    <property type="match status" value="1"/>
</dbReference>
<dbReference type="Proteomes" id="UP000010556">
    <property type="component" value="Unassembled WGS sequence"/>
</dbReference>
<dbReference type="Gene3D" id="2.60.40.60">
    <property type="entry name" value="Cadherins"/>
    <property type="match status" value="12"/>
</dbReference>
<dbReference type="FunFam" id="2.60.40.60:FF:000393">
    <property type="entry name" value="Cadherin-23"/>
    <property type="match status" value="1"/>
</dbReference>
<feature type="domain" description="Cadherin" evidence="10">
    <location>
        <begin position="126"/>
        <end position="235"/>
    </location>
</feature>
<evidence type="ECO:0000256" key="5">
    <source>
        <dbReference type="ARBA" id="ARBA00022837"/>
    </source>
</evidence>
<name>L5M202_MYODS</name>
<evidence type="ECO:0000256" key="8">
    <source>
        <dbReference type="ARBA" id="ARBA00023136"/>
    </source>
</evidence>
<evidence type="ECO:0000256" key="9">
    <source>
        <dbReference type="PROSITE-ProRule" id="PRU00043"/>
    </source>
</evidence>
<feature type="domain" description="Cadherin" evidence="10">
    <location>
        <begin position="1199"/>
        <end position="1254"/>
    </location>
</feature>